<accession>A0A7X3MHH2</accession>
<evidence type="ECO:0000313" key="7">
    <source>
        <dbReference type="Proteomes" id="UP000460412"/>
    </source>
</evidence>
<dbReference type="InterPro" id="IPR036388">
    <property type="entry name" value="WH-like_DNA-bd_sf"/>
</dbReference>
<organism evidence="6 7">
    <name type="scientific">Sporofaciens musculi</name>
    <dbReference type="NCBI Taxonomy" id="2681861"/>
    <lineage>
        <taxon>Bacteria</taxon>
        <taxon>Bacillati</taxon>
        <taxon>Bacillota</taxon>
        <taxon>Clostridia</taxon>
        <taxon>Lachnospirales</taxon>
        <taxon>Lachnospiraceae</taxon>
        <taxon>Sporofaciens</taxon>
    </lineage>
</organism>
<dbReference type="Pfam" id="PF01380">
    <property type="entry name" value="SIS"/>
    <property type="match status" value="1"/>
</dbReference>
<dbReference type="Gene3D" id="3.40.50.10490">
    <property type="entry name" value="Glucose-6-phosphate isomerase like protein, domain 1"/>
    <property type="match status" value="1"/>
</dbReference>
<dbReference type="Gene3D" id="1.10.10.10">
    <property type="entry name" value="Winged helix-like DNA-binding domain superfamily/Winged helix DNA-binding domain"/>
    <property type="match status" value="1"/>
</dbReference>
<dbReference type="SUPFAM" id="SSF46689">
    <property type="entry name" value="Homeodomain-like"/>
    <property type="match status" value="1"/>
</dbReference>
<dbReference type="GO" id="GO:0097367">
    <property type="term" value="F:carbohydrate derivative binding"/>
    <property type="evidence" value="ECO:0007669"/>
    <property type="project" value="InterPro"/>
</dbReference>
<dbReference type="GO" id="GO:1901135">
    <property type="term" value="P:carbohydrate derivative metabolic process"/>
    <property type="evidence" value="ECO:0007669"/>
    <property type="project" value="InterPro"/>
</dbReference>
<reference evidence="6 7" key="1">
    <citation type="submission" date="2019-12" db="EMBL/GenBank/DDBJ databases">
        <title>Sporaefaciens musculi gen. nov., sp. nov., a novel bacterium isolated from the caecum of an obese mouse.</title>
        <authorList>
            <person name="Rasmussen T.S."/>
            <person name="Streidl T."/>
            <person name="Hitch T.C.A."/>
            <person name="Wortmann E."/>
            <person name="Deptula P."/>
            <person name="Hansen M."/>
            <person name="Nielsen D.S."/>
            <person name="Clavel T."/>
            <person name="Vogensen F.K."/>
        </authorList>
    </citation>
    <scope>NUCLEOTIDE SEQUENCE [LARGE SCALE GENOMIC DNA]</scope>
    <source>
        <strain evidence="6 7">WCA-9-b2</strain>
    </source>
</reference>
<evidence type="ECO:0000259" key="4">
    <source>
        <dbReference type="PROSITE" id="PS51071"/>
    </source>
</evidence>
<dbReference type="CDD" id="cd05013">
    <property type="entry name" value="SIS_RpiR"/>
    <property type="match status" value="1"/>
</dbReference>
<dbReference type="RefSeq" id="WP_159751468.1">
    <property type="nucleotide sequence ID" value="NZ_WUQX01000001.1"/>
</dbReference>
<keyword evidence="1" id="KW-0805">Transcription regulation</keyword>
<dbReference type="Pfam" id="PF01418">
    <property type="entry name" value="HTH_6"/>
    <property type="match status" value="1"/>
</dbReference>
<evidence type="ECO:0000259" key="5">
    <source>
        <dbReference type="PROSITE" id="PS51464"/>
    </source>
</evidence>
<gene>
    <name evidence="6" type="ORF">GN277_13240</name>
</gene>
<proteinExistence type="predicted"/>
<dbReference type="EMBL" id="WUQX01000001">
    <property type="protein sequence ID" value="MXP76322.1"/>
    <property type="molecule type" value="Genomic_DNA"/>
</dbReference>
<dbReference type="Proteomes" id="UP000460412">
    <property type="component" value="Unassembled WGS sequence"/>
</dbReference>
<feature type="domain" description="HTH rpiR-type" evidence="4">
    <location>
        <begin position="3"/>
        <end position="79"/>
    </location>
</feature>
<evidence type="ECO:0000256" key="3">
    <source>
        <dbReference type="ARBA" id="ARBA00023163"/>
    </source>
</evidence>
<dbReference type="InterPro" id="IPR046348">
    <property type="entry name" value="SIS_dom_sf"/>
</dbReference>
<name>A0A7X3MHH2_9FIRM</name>
<sequence length="287" mass="32863">MKTDIIMRIERQYLSMTKKQRQIADYMKKNIDTMAFITLKDMSKELGITEITILNTCKALGYNSFNEVKYEVRKYINANRRMTMYRQNECGNTVLPEYELNDKERLLKEICMEERELMDEYARNFNSRHILEAARLFLKFPKIILCGRGMSHILCQWLASALAGVQISSMITNSELSESVFAVLPAISADTLLVAVSFPDYYFMTGQLARYAKKKGAKVLSITDSPETEVAKYGDHLLTVRSTTRMFLNTASAPMALINLLVSAIKIESGNEERSIGKEVDNFLYDE</sequence>
<dbReference type="InterPro" id="IPR001347">
    <property type="entry name" value="SIS_dom"/>
</dbReference>
<dbReference type="InterPro" id="IPR047640">
    <property type="entry name" value="RpiR-like"/>
</dbReference>
<dbReference type="PROSITE" id="PS51071">
    <property type="entry name" value="HTH_RPIR"/>
    <property type="match status" value="1"/>
</dbReference>
<dbReference type="GO" id="GO:0003700">
    <property type="term" value="F:DNA-binding transcription factor activity"/>
    <property type="evidence" value="ECO:0007669"/>
    <property type="project" value="InterPro"/>
</dbReference>
<keyword evidence="7" id="KW-1185">Reference proteome</keyword>
<keyword evidence="2" id="KW-0238">DNA-binding</keyword>
<dbReference type="SUPFAM" id="SSF53697">
    <property type="entry name" value="SIS domain"/>
    <property type="match status" value="1"/>
</dbReference>
<dbReference type="InterPro" id="IPR009057">
    <property type="entry name" value="Homeodomain-like_sf"/>
</dbReference>
<keyword evidence="3" id="KW-0804">Transcription</keyword>
<evidence type="ECO:0000256" key="1">
    <source>
        <dbReference type="ARBA" id="ARBA00023015"/>
    </source>
</evidence>
<dbReference type="GO" id="GO:0003677">
    <property type="term" value="F:DNA binding"/>
    <property type="evidence" value="ECO:0007669"/>
    <property type="project" value="UniProtKB-KW"/>
</dbReference>
<comment type="caution">
    <text evidence="6">The sequence shown here is derived from an EMBL/GenBank/DDBJ whole genome shotgun (WGS) entry which is preliminary data.</text>
</comment>
<evidence type="ECO:0000313" key="6">
    <source>
        <dbReference type="EMBL" id="MXP76322.1"/>
    </source>
</evidence>
<dbReference type="InterPro" id="IPR000281">
    <property type="entry name" value="HTH_RpiR"/>
</dbReference>
<dbReference type="PANTHER" id="PTHR30514">
    <property type="entry name" value="GLUCOKINASE"/>
    <property type="match status" value="1"/>
</dbReference>
<dbReference type="PROSITE" id="PS51464">
    <property type="entry name" value="SIS"/>
    <property type="match status" value="1"/>
</dbReference>
<protein>
    <submittedName>
        <fullName evidence="6">SIS domain-containing protein</fullName>
    </submittedName>
</protein>
<feature type="domain" description="SIS" evidence="5">
    <location>
        <begin position="133"/>
        <end position="273"/>
    </location>
</feature>
<dbReference type="AlphaFoldDB" id="A0A7X3MHH2"/>
<dbReference type="InterPro" id="IPR035472">
    <property type="entry name" value="RpiR-like_SIS"/>
</dbReference>
<evidence type="ECO:0000256" key="2">
    <source>
        <dbReference type="ARBA" id="ARBA00023125"/>
    </source>
</evidence>